<proteinExistence type="inferred from homology"/>
<keyword evidence="2" id="KW-0806">Transcription termination</keyword>
<dbReference type="EMBL" id="GBEZ01001790">
    <property type="protein sequence ID" value="JAC83213.1"/>
    <property type="molecule type" value="Transcribed_RNA"/>
</dbReference>
<dbReference type="InterPro" id="IPR003690">
    <property type="entry name" value="MTERF"/>
</dbReference>
<dbReference type="AlphaFoldDB" id="A0A061SG18"/>
<name>A0A061SG18_9CHLO</name>
<gene>
    <name evidence="4" type="ORF">TSPGSL018_3893</name>
</gene>
<organism evidence="4">
    <name type="scientific">Tetraselmis sp. GSL018</name>
    <dbReference type="NCBI Taxonomy" id="582737"/>
    <lineage>
        <taxon>Eukaryota</taxon>
        <taxon>Viridiplantae</taxon>
        <taxon>Chlorophyta</taxon>
        <taxon>core chlorophytes</taxon>
        <taxon>Chlorodendrophyceae</taxon>
        <taxon>Chlorodendrales</taxon>
        <taxon>Chlorodendraceae</taxon>
        <taxon>Tetraselmis</taxon>
    </lineage>
</organism>
<dbReference type="Gene3D" id="1.25.70.10">
    <property type="entry name" value="Transcription termination factor 3, mitochondrial"/>
    <property type="match status" value="1"/>
</dbReference>
<dbReference type="GO" id="GO:0006353">
    <property type="term" value="P:DNA-templated transcription termination"/>
    <property type="evidence" value="ECO:0007669"/>
    <property type="project" value="UniProtKB-KW"/>
</dbReference>
<accession>A0A061SG18</accession>
<sequence>MHLLWLPGKSREKGRRCPWETILGCILLPLPPDENKRERGGKKRNSTLVVHPARLFFSVSLMQDVGFIVRRDDAAGGMLSPSLPSDPPLRCPSFLPCSAIPLGVPRPPSLTGWQLTWVDWIADEVKKGRLRTTVARAQAALDALAPLRLPSDCLENMCAKAPGILACEPEAIKAVLDYLSAQGATEEEVKAMVSKTPKMLTYSVTADGKQLALGKARMEVDITKDGDKRRPVVSMYRVGTAFESAPLSPWRPIHERS</sequence>
<evidence type="ECO:0000313" key="4">
    <source>
        <dbReference type="EMBL" id="JAC83213.1"/>
    </source>
</evidence>
<comment type="similarity">
    <text evidence="1">Belongs to the mTERF family.</text>
</comment>
<dbReference type="GO" id="GO:0003676">
    <property type="term" value="F:nucleic acid binding"/>
    <property type="evidence" value="ECO:0007669"/>
    <property type="project" value="InterPro"/>
</dbReference>
<evidence type="ECO:0000256" key="1">
    <source>
        <dbReference type="ARBA" id="ARBA00007692"/>
    </source>
</evidence>
<evidence type="ECO:0000256" key="3">
    <source>
        <dbReference type="ARBA" id="ARBA00022946"/>
    </source>
</evidence>
<protein>
    <submittedName>
        <fullName evidence="4">Mitochondrial transcription termination factor</fullName>
    </submittedName>
</protein>
<reference evidence="4" key="1">
    <citation type="submission" date="2014-05" db="EMBL/GenBank/DDBJ databases">
        <title>The transcriptome of the halophilic microalga Tetraselmis sp. GSL018 isolated from the Great Salt Lake, Utah.</title>
        <authorList>
            <person name="Jinkerson R.E."/>
            <person name="D'Adamo S."/>
            <person name="Posewitz M.C."/>
        </authorList>
    </citation>
    <scope>NUCLEOTIDE SEQUENCE</scope>
    <source>
        <strain evidence="4">GSL018</strain>
    </source>
</reference>
<evidence type="ECO:0000256" key="2">
    <source>
        <dbReference type="ARBA" id="ARBA00022472"/>
    </source>
</evidence>
<keyword evidence="2" id="KW-0804">Transcription</keyword>
<dbReference type="InterPro" id="IPR038538">
    <property type="entry name" value="MTERF_sf"/>
</dbReference>
<dbReference type="Pfam" id="PF02536">
    <property type="entry name" value="mTERF"/>
    <property type="match status" value="1"/>
</dbReference>
<keyword evidence="2" id="KW-0805">Transcription regulation</keyword>
<keyword evidence="3" id="KW-0809">Transit peptide</keyword>